<dbReference type="AlphaFoldDB" id="A0A150F7T2"/>
<dbReference type="EMBL" id="LSBA01000014">
    <property type="protein sequence ID" value="KXZ20178.1"/>
    <property type="molecule type" value="Genomic_DNA"/>
</dbReference>
<dbReference type="RefSeq" id="WP_061521663.1">
    <property type="nucleotide sequence ID" value="NZ_JAJJBV010000024.1"/>
</dbReference>
<dbReference type="STRING" id="1793963.AXI58_15380"/>
<keyword evidence="5 7" id="KW-1133">Transmembrane helix</keyword>
<dbReference type="PANTHER" id="PTHR32309">
    <property type="entry name" value="TYROSINE-PROTEIN KINASE"/>
    <property type="match status" value="1"/>
</dbReference>
<evidence type="ECO:0000256" key="4">
    <source>
        <dbReference type="ARBA" id="ARBA00022692"/>
    </source>
</evidence>
<evidence type="ECO:0000259" key="8">
    <source>
        <dbReference type="Pfam" id="PF02706"/>
    </source>
</evidence>
<accession>A0A150F7T2</accession>
<feature type="domain" description="Polysaccharide chain length determinant N-terminal" evidence="8">
    <location>
        <begin position="4"/>
        <end position="91"/>
    </location>
</feature>
<organism evidence="9 10">
    <name type="scientific">Bacillus nakamurai</name>
    <dbReference type="NCBI Taxonomy" id="1793963"/>
    <lineage>
        <taxon>Bacteria</taxon>
        <taxon>Bacillati</taxon>
        <taxon>Bacillota</taxon>
        <taxon>Bacilli</taxon>
        <taxon>Bacillales</taxon>
        <taxon>Bacillaceae</taxon>
        <taxon>Bacillus</taxon>
    </lineage>
</organism>
<sequence>MNENMSFKELFGIIKHRFLLIFIMTAVVTLITGYIQFRVISPVYQASTQVLIHETSGEKNSSLSDIQLNLHYNNTFQTIMKSPVVLEKVKHTLHLSETASALKGKIATSSETDSEIITVAVQDQNPARAAAIANTMIKTFKQEVRDRMNMKGVVVLSEAKASESPMVKPSRLRNIIMAFGAALMAGVTLAFFLHFLDETIKSERQLSEKTDLPVLGVVYDIKNKQTQSDEKYFGE</sequence>
<evidence type="ECO:0000256" key="7">
    <source>
        <dbReference type="SAM" id="Phobius"/>
    </source>
</evidence>
<dbReference type="PANTHER" id="PTHR32309:SF13">
    <property type="entry name" value="FERRIC ENTEROBACTIN TRANSPORT PROTEIN FEPE"/>
    <property type="match status" value="1"/>
</dbReference>
<reference evidence="10" key="1">
    <citation type="submission" date="2016-02" db="EMBL/GenBank/DDBJ databases">
        <authorList>
            <person name="Dunlap C."/>
        </authorList>
    </citation>
    <scope>NUCLEOTIDE SEQUENCE [LARGE SCALE GENOMIC DNA]</scope>
    <source>
        <strain evidence="10">NRRL B-41092</strain>
    </source>
</reference>
<comment type="caution">
    <text evidence="9">The sequence shown here is derived from an EMBL/GenBank/DDBJ whole genome shotgun (WGS) entry which is preliminary data.</text>
</comment>
<comment type="subcellular location">
    <subcellularLocation>
        <location evidence="1">Cell membrane</location>
        <topology evidence="1">Multi-pass membrane protein</topology>
    </subcellularLocation>
</comment>
<dbReference type="GO" id="GO:0005886">
    <property type="term" value="C:plasma membrane"/>
    <property type="evidence" value="ECO:0007669"/>
    <property type="project" value="UniProtKB-SubCell"/>
</dbReference>
<feature type="transmembrane region" description="Helical" evidence="7">
    <location>
        <begin position="18"/>
        <end position="37"/>
    </location>
</feature>
<comment type="similarity">
    <text evidence="2">Belongs to the CpsC/CapA family.</text>
</comment>
<name>A0A150F7T2_9BACI</name>
<evidence type="ECO:0000256" key="1">
    <source>
        <dbReference type="ARBA" id="ARBA00004651"/>
    </source>
</evidence>
<proteinExistence type="inferred from homology"/>
<dbReference type="OrthoDB" id="2360475at2"/>
<keyword evidence="10" id="KW-1185">Reference proteome</keyword>
<evidence type="ECO:0000313" key="9">
    <source>
        <dbReference type="EMBL" id="KXZ20178.1"/>
    </source>
</evidence>
<dbReference type="GO" id="GO:0004713">
    <property type="term" value="F:protein tyrosine kinase activity"/>
    <property type="evidence" value="ECO:0007669"/>
    <property type="project" value="TreeGrafter"/>
</dbReference>
<dbReference type="Pfam" id="PF02706">
    <property type="entry name" value="Wzz"/>
    <property type="match status" value="1"/>
</dbReference>
<evidence type="ECO:0000256" key="5">
    <source>
        <dbReference type="ARBA" id="ARBA00022989"/>
    </source>
</evidence>
<keyword evidence="3" id="KW-1003">Cell membrane</keyword>
<evidence type="ECO:0000256" key="2">
    <source>
        <dbReference type="ARBA" id="ARBA00006683"/>
    </source>
</evidence>
<evidence type="ECO:0000256" key="6">
    <source>
        <dbReference type="ARBA" id="ARBA00023136"/>
    </source>
</evidence>
<dbReference type="InterPro" id="IPR050445">
    <property type="entry name" value="Bact_polysacc_biosynth/exp"/>
</dbReference>
<protein>
    <recommendedName>
        <fullName evidence="8">Polysaccharide chain length determinant N-terminal domain-containing protein</fullName>
    </recommendedName>
</protein>
<dbReference type="Proteomes" id="UP000075430">
    <property type="component" value="Unassembled WGS sequence"/>
</dbReference>
<dbReference type="InterPro" id="IPR003856">
    <property type="entry name" value="LPS_length_determ_N"/>
</dbReference>
<evidence type="ECO:0000313" key="10">
    <source>
        <dbReference type="Proteomes" id="UP000075430"/>
    </source>
</evidence>
<keyword evidence="4 7" id="KW-0812">Transmembrane</keyword>
<evidence type="ECO:0000256" key="3">
    <source>
        <dbReference type="ARBA" id="ARBA00022475"/>
    </source>
</evidence>
<gene>
    <name evidence="9" type="ORF">AXI58_15380</name>
</gene>
<feature type="transmembrane region" description="Helical" evidence="7">
    <location>
        <begin position="175"/>
        <end position="196"/>
    </location>
</feature>
<keyword evidence="6 7" id="KW-0472">Membrane</keyword>